<sequence length="59" mass="7272">MRIQKWTSRAELQTLREGDYITYESYSGRIKKIEVHHFRNEQHFYIKLYNLKQTILIIA</sequence>
<dbReference type="AlphaFoldDB" id="A0A0T5VIS6"/>
<organism evidence="1 2">
    <name type="scientific">Pedobacter ginsenosidimutans</name>
    <dbReference type="NCBI Taxonomy" id="687842"/>
    <lineage>
        <taxon>Bacteria</taxon>
        <taxon>Pseudomonadati</taxon>
        <taxon>Bacteroidota</taxon>
        <taxon>Sphingobacteriia</taxon>
        <taxon>Sphingobacteriales</taxon>
        <taxon>Sphingobacteriaceae</taxon>
        <taxon>Pedobacter</taxon>
    </lineage>
</organism>
<name>A0A0T5VIS6_9SPHI</name>
<comment type="caution">
    <text evidence="1">The sequence shown here is derived from an EMBL/GenBank/DDBJ whole genome shotgun (WGS) entry which is preliminary data.</text>
</comment>
<dbReference type="Proteomes" id="UP000051950">
    <property type="component" value="Unassembled WGS sequence"/>
</dbReference>
<keyword evidence="2" id="KW-1185">Reference proteome</keyword>
<evidence type="ECO:0000313" key="2">
    <source>
        <dbReference type="Proteomes" id="UP000051950"/>
    </source>
</evidence>
<protein>
    <submittedName>
        <fullName evidence="1">Uncharacterized protein</fullName>
    </submittedName>
</protein>
<accession>A0A0T5VIS6</accession>
<proteinExistence type="predicted"/>
<evidence type="ECO:0000313" key="1">
    <source>
        <dbReference type="EMBL" id="KRT13758.1"/>
    </source>
</evidence>
<reference evidence="1 2" key="1">
    <citation type="submission" date="2015-11" db="EMBL/GenBank/DDBJ databases">
        <title>Sequence of Pedobacter ginsenosidimutans.</title>
        <authorList>
            <person name="Carson E."/>
            <person name="Keyser V."/>
            <person name="Newman J."/>
            <person name="Miller J."/>
        </authorList>
    </citation>
    <scope>NUCLEOTIDE SEQUENCE [LARGE SCALE GENOMIC DNA]</scope>
    <source>
        <strain evidence="1 2">KACC 14530</strain>
    </source>
</reference>
<dbReference type="EMBL" id="LMZQ01000032">
    <property type="protein sequence ID" value="KRT13758.1"/>
    <property type="molecule type" value="Genomic_DNA"/>
</dbReference>
<gene>
    <name evidence="1" type="ORF">ASU31_22655</name>
</gene>